<evidence type="ECO:0000256" key="6">
    <source>
        <dbReference type="ARBA" id="ARBA00023136"/>
    </source>
</evidence>
<evidence type="ECO:0000256" key="1">
    <source>
        <dbReference type="ARBA" id="ARBA00000085"/>
    </source>
</evidence>
<dbReference type="Pfam" id="PF02518">
    <property type="entry name" value="HATPase_c"/>
    <property type="match status" value="1"/>
</dbReference>
<dbReference type="Gene3D" id="1.10.287.130">
    <property type="match status" value="1"/>
</dbReference>
<dbReference type="CDD" id="cd00130">
    <property type="entry name" value="PAS"/>
    <property type="match status" value="1"/>
</dbReference>
<evidence type="ECO:0000256" key="3">
    <source>
        <dbReference type="ARBA" id="ARBA00022553"/>
    </source>
</evidence>
<proteinExistence type="predicted"/>
<dbReference type="InterPro" id="IPR050351">
    <property type="entry name" value="BphY/WalK/GraS-like"/>
</dbReference>
<dbReference type="InterPro" id="IPR004358">
    <property type="entry name" value="Sig_transdc_His_kin-like_C"/>
</dbReference>
<evidence type="ECO:0000256" key="2">
    <source>
        <dbReference type="ARBA" id="ARBA00012438"/>
    </source>
</evidence>
<sequence>MDNVIKINEASFNTITRVITDNASNALFLMDANGVCTFVNPAAEKIFGFKLQELSEKPLHDYIHCKHADGSPFPIEDCPIGNSVFSLQNLKEHEDVFITKQNKFIPVKCSAKPIINNNELTGVLLEVRNISQEKHAEEALRESERKFREMATNLEILVNERTRELQTSNEDLQQFAHVASHDLKEPVRKIQLFVARLANSLSDRVNESERTYLTRIQNAADRLRMMIEGVLTYSALNSTREQKQTVDLNRVMQDIEEDLEVNIEQTKARIHYDQLPKIEGAQFLIHQLFYNLINNSIKFTKPGVAPEITIDAQLKDNEAEITITDNGIGFDDKYVNTIFEPFTRLNNRSMFDGTGLGLSLCKKVVERHNGKISATGEVDKGAKFIVTLPIKQSTASL</sequence>
<dbReference type="PROSITE" id="PS50112">
    <property type="entry name" value="PAS"/>
    <property type="match status" value="1"/>
</dbReference>
<dbReference type="InterPro" id="IPR005467">
    <property type="entry name" value="His_kinase_dom"/>
</dbReference>
<gene>
    <name evidence="9" type="ORF">KK060_18390</name>
</gene>
<evidence type="ECO:0000259" key="8">
    <source>
        <dbReference type="PROSITE" id="PS50112"/>
    </source>
</evidence>
<evidence type="ECO:0000259" key="7">
    <source>
        <dbReference type="PROSITE" id="PS50109"/>
    </source>
</evidence>
<dbReference type="SUPFAM" id="SSF55874">
    <property type="entry name" value="ATPase domain of HSP90 chaperone/DNA topoisomerase II/histidine kinase"/>
    <property type="match status" value="1"/>
</dbReference>
<name>A0ABS5VWL3_9BACT</name>
<dbReference type="SUPFAM" id="SSF55785">
    <property type="entry name" value="PYP-like sensor domain (PAS domain)"/>
    <property type="match status" value="1"/>
</dbReference>
<dbReference type="CDD" id="cd00082">
    <property type="entry name" value="HisKA"/>
    <property type="match status" value="1"/>
</dbReference>
<dbReference type="SMART" id="SM00388">
    <property type="entry name" value="HisKA"/>
    <property type="match status" value="1"/>
</dbReference>
<dbReference type="PANTHER" id="PTHR42878">
    <property type="entry name" value="TWO-COMPONENT HISTIDINE KINASE"/>
    <property type="match status" value="1"/>
</dbReference>
<keyword evidence="5" id="KW-0418">Kinase</keyword>
<protein>
    <recommendedName>
        <fullName evidence="2">histidine kinase</fullName>
        <ecNumber evidence="2">2.7.13.3</ecNumber>
    </recommendedName>
</protein>
<keyword evidence="3" id="KW-0597">Phosphoprotein</keyword>
<keyword evidence="6" id="KW-0472">Membrane</keyword>
<dbReference type="EC" id="2.7.13.3" evidence="2"/>
<organism evidence="9 10">
    <name type="scientific">Chryseosolibacter indicus</name>
    <dbReference type="NCBI Taxonomy" id="2782351"/>
    <lineage>
        <taxon>Bacteria</taxon>
        <taxon>Pseudomonadati</taxon>
        <taxon>Bacteroidota</taxon>
        <taxon>Cytophagia</taxon>
        <taxon>Cytophagales</taxon>
        <taxon>Chryseotaleaceae</taxon>
        <taxon>Chryseosolibacter</taxon>
    </lineage>
</organism>
<dbReference type="Proteomes" id="UP000772618">
    <property type="component" value="Unassembled WGS sequence"/>
</dbReference>
<dbReference type="EMBL" id="JAHESD010000051">
    <property type="protein sequence ID" value="MBT1705269.1"/>
    <property type="molecule type" value="Genomic_DNA"/>
</dbReference>
<dbReference type="InterPro" id="IPR013767">
    <property type="entry name" value="PAS_fold"/>
</dbReference>
<dbReference type="PROSITE" id="PS50109">
    <property type="entry name" value="HIS_KIN"/>
    <property type="match status" value="1"/>
</dbReference>
<reference evidence="9 10" key="1">
    <citation type="submission" date="2021-05" db="EMBL/GenBank/DDBJ databases">
        <title>A Polyphasic approach of four new species of the genus Ohtaekwangia: Ohtaekwangia histidinii sp. nov., Ohtaekwangia cretensis sp. nov., Ohtaekwangia indiensis sp. nov., Ohtaekwangia reichenbachii sp. nov. from diverse environment.</title>
        <authorList>
            <person name="Octaviana S."/>
        </authorList>
    </citation>
    <scope>NUCLEOTIDE SEQUENCE [LARGE SCALE GENOMIC DNA]</scope>
    <source>
        <strain evidence="9 10">PWU20</strain>
    </source>
</reference>
<dbReference type="NCBIfam" id="TIGR00229">
    <property type="entry name" value="sensory_box"/>
    <property type="match status" value="1"/>
</dbReference>
<dbReference type="Gene3D" id="3.30.450.20">
    <property type="entry name" value="PAS domain"/>
    <property type="match status" value="1"/>
</dbReference>
<evidence type="ECO:0000313" key="9">
    <source>
        <dbReference type="EMBL" id="MBT1705269.1"/>
    </source>
</evidence>
<dbReference type="InterPro" id="IPR000014">
    <property type="entry name" value="PAS"/>
</dbReference>
<dbReference type="SMART" id="SM00387">
    <property type="entry name" value="HATPase_c"/>
    <property type="match status" value="1"/>
</dbReference>
<keyword evidence="4" id="KW-0808">Transferase</keyword>
<dbReference type="RefSeq" id="WP_254155224.1">
    <property type="nucleotide sequence ID" value="NZ_JAHESD010000051.1"/>
</dbReference>
<dbReference type="InterPro" id="IPR036097">
    <property type="entry name" value="HisK_dim/P_sf"/>
</dbReference>
<dbReference type="InterPro" id="IPR003661">
    <property type="entry name" value="HisK_dim/P_dom"/>
</dbReference>
<accession>A0ABS5VWL3</accession>
<dbReference type="SUPFAM" id="SSF47384">
    <property type="entry name" value="Homodimeric domain of signal transducing histidine kinase"/>
    <property type="match status" value="1"/>
</dbReference>
<dbReference type="InterPro" id="IPR003594">
    <property type="entry name" value="HATPase_dom"/>
</dbReference>
<dbReference type="InterPro" id="IPR035965">
    <property type="entry name" value="PAS-like_dom_sf"/>
</dbReference>
<dbReference type="PRINTS" id="PR00344">
    <property type="entry name" value="BCTRLSENSOR"/>
</dbReference>
<evidence type="ECO:0000313" key="10">
    <source>
        <dbReference type="Proteomes" id="UP000772618"/>
    </source>
</evidence>
<dbReference type="SMART" id="SM00091">
    <property type="entry name" value="PAS"/>
    <property type="match status" value="1"/>
</dbReference>
<comment type="caution">
    <text evidence="9">The sequence shown here is derived from an EMBL/GenBank/DDBJ whole genome shotgun (WGS) entry which is preliminary data.</text>
</comment>
<dbReference type="Gene3D" id="3.30.565.10">
    <property type="entry name" value="Histidine kinase-like ATPase, C-terminal domain"/>
    <property type="match status" value="1"/>
</dbReference>
<evidence type="ECO:0000256" key="5">
    <source>
        <dbReference type="ARBA" id="ARBA00022777"/>
    </source>
</evidence>
<feature type="domain" description="PAS" evidence="8">
    <location>
        <begin position="11"/>
        <end position="64"/>
    </location>
</feature>
<dbReference type="InterPro" id="IPR036890">
    <property type="entry name" value="HATPase_C_sf"/>
</dbReference>
<dbReference type="PANTHER" id="PTHR42878:SF15">
    <property type="entry name" value="BACTERIOPHYTOCHROME"/>
    <property type="match status" value="1"/>
</dbReference>
<comment type="catalytic activity">
    <reaction evidence="1">
        <text>ATP + protein L-histidine = ADP + protein N-phospho-L-histidine.</text>
        <dbReference type="EC" id="2.7.13.3"/>
    </reaction>
</comment>
<keyword evidence="10" id="KW-1185">Reference proteome</keyword>
<evidence type="ECO:0000256" key="4">
    <source>
        <dbReference type="ARBA" id="ARBA00022679"/>
    </source>
</evidence>
<dbReference type="Pfam" id="PF00989">
    <property type="entry name" value="PAS"/>
    <property type="match status" value="1"/>
</dbReference>
<dbReference type="Pfam" id="PF00512">
    <property type="entry name" value="HisKA"/>
    <property type="match status" value="1"/>
</dbReference>
<feature type="domain" description="Histidine kinase" evidence="7">
    <location>
        <begin position="178"/>
        <end position="392"/>
    </location>
</feature>